<organism evidence="2 3">
    <name type="scientific">Cyanobium gracile UHCC 0281</name>
    <dbReference type="NCBI Taxonomy" id="3110309"/>
    <lineage>
        <taxon>Bacteria</taxon>
        <taxon>Bacillati</taxon>
        <taxon>Cyanobacteriota</taxon>
        <taxon>Cyanophyceae</taxon>
        <taxon>Synechococcales</taxon>
        <taxon>Prochlorococcaceae</taxon>
        <taxon>Cyanobium</taxon>
    </lineage>
</organism>
<evidence type="ECO:0000313" key="3">
    <source>
        <dbReference type="Proteomes" id="UP001302329"/>
    </source>
</evidence>
<dbReference type="Pfam" id="PF11907">
    <property type="entry name" value="DUF3427"/>
    <property type="match status" value="1"/>
</dbReference>
<dbReference type="InterPro" id="IPR021835">
    <property type="entry name" value="DUF3427"/>
</dbReference>
<name>A0ABU5SZA9_9CYAN</name>
<dbReference type="RefSeq" id="WP_323357823.1">
    <property type="nucleotide sequence ID" value="NZ_JAYGHY010000073.1"/>
</dbReference>
<sequence length="248" mass="28295">MTFGQAHRSFRFDLRYRALLGGTRDQLEQQINEGVPFLPAGCSLQLDRVSSERSWRMLMALLRLRASADLRAELVELFALLIERTDHLVTPLDWVRADPPPMPLQLHGRYSRAEVFAAFGLLNEARPFPGREGVFCDNATQCDVFFITLKKSERLFSPTTRYNDVAISPWEFHWESKSLTREASATGQRYIHHVERGSRVTLPFLCLGFAEYVSHEGERPMAIRWRLEREIPAAYLPGCSSPSLALAA</sequence>
<evidence type="ECO:0000259" key="1">
    <source>
        <dbReference type="Pfam" id="PF11907"/>
    </source>
</evidence>
<protein>
    <submittedName>
        <fullName evidence="2">DUF3427 domain-containing protein</fullName>
    </submittedName>
</protein>
<dbReference type="Proteomes" id="UP001302329">
    <property type="component" value="Unassembled WGS sequence"/>
</dbReference>
<reference evidence="2 3" key="1">
    <citation type="submission" date="2023-12" db="EMBL/GenBank/DDBJ databases">
        <title>Baltic Sea Cyanobacteria.</title>
        <authorList>
            <person name="Delbaje E."/>
            <person name="Fewer D.P."/>
            <person name="Shishido T.K."/>
        </authorList>
    </citation>
    <scope>NUCLEOTIDE SEQUENCE [LARGE SCALE GENOMIC DNA]</scope>
    <source>
        <strain evidence="2 3">UHCC 0281</strain>
    </source>
</reference>
<proteinExistence type="predicted"/>
<keyword evidence="3" id="KW-1185">Reference proteome</keyword>
<comment type="caution">
    <text evidence="2">The sequence shown here is derived from an EMBL/GenBank/DDBJ whole genome shotgun (WGS) entry which is preliminary data.</text>
</comment>
<gene>
    <name evidence="2" type="ORF">VB739_14995</name>
</gene>
<feature type="domain" description="DUF3427" evidence="1">
    <location>
        <begin position="104"/>
        <end position="202"/>
    </location>
</feature>
<evidence type="ECO:0000313" key="2">
    <source>
        <dbReference type="EMBL" id="MEA5443863.1"/>
    </source>
</evidence>
<dbReference type="EMBL" id="JAYGHY010000073">
    <property type="protein sequence ID" value="MEA5443863.1"/>
    <property type="molecule type" value="Genomic_DNA"/>
</dbReference>
<accession>A0ABU5SZA9</accession>